<keyword evidence="2" id="KW-1185">Reference proteome</keyword>
<dbReference type="AlphaFoldDB" id="A0AA38S3I2"/>
<gene>
    <name evidence="1" type="ORF">NKR23_g1739</name>
</gene>
<accession>A0AA38S3I2</accession>
<proteinExistence type="predicted"/>
<evidence type="ECO:0000313" key="2">
    <source>
        <dbReference type="Proteomes" id="UP001174694"/>
    </source>
</evidence>
<name>A0AA38S3I2_9PEZI</name>
<dbReference type="EMBL" id="JANBVO010000003">
    <property type="protein sequence ID" value="KAJ9155580.1"/>
    <property type="molecule type" value="Genomic_DNA"/>
</dbReference>
<dbReference type="Proteomes" id="UP001174694">
    <property type="component" value="Unassembled WGS sequence"/>
</dbReference>
<comment type="caution">
    <text evidence="1">The sequence shown here is derived from an EMBL/GenBank/DDBJ whole genome shotgun (WGS) entry which is preliminary data.</text>
</comment>
<reference evidence="1" key="1">
    <citation type="submission" date="2022-07" db="EMBL/GenBank/DDBJ databases">
        <title>Fungi with potential for degradation of polypropylene.</title>
        <authorList>
            <person name="Gostincar C."/>
        </authorList>
    </citation>
    <scope>NUCLEOTIDE SEQUENCE</scope>
    <source>
        <strain evidence="1">EXF-13308</strain>
    </source>
</reference>
<sequence>MVGIAKLSPEQHGQISGFVLGLDACKLVSIQLLELPSPPRSSNDQEQLKATLWNPYPPQDEPNSFIQFPPSGDEARQSSIFCLNMDFAGLCGKDLRHLTRIVALLDGASSVFRGLVFVYEDGREQLFGTRRPFDIADRNRLCSEMSFPIDGSKGEGIVELQVAYDNHPISRHVIALKMATNKGHSVVFKSYWGSGAPAGIAFTPEVAYKAPSGHTITGIIAMTKQPGGEMQSIGYHSMSSDSIHGWPTIDESPQRRVEHILPISHAYLKTAALISRRNGLCLTTVDLSSVKRIRISRGLPNRPRTSEYISGLWLDFWDSDRPVIVGQWIEEIDVFDIERGDKISHIAIWQSQESDANRFIKHNNGRIQGIRLASSRGVTKSVQLGDGAELLVLNYSADFFEELHGIVWAYNHLYDGVQVLSRARKGRVMLQSWPSQPLRIEDDPQKMFWEMRDDLGNVDRLVSIEYSFLDTSLSGLAFRYGSGMVIGVGQLRQGLSHSPYDKRISVEIESDEKIGRLHVARADAVFALTLHTSKGRQYKLSADHSKDEGAWPGWVTIYDLKYSSRRRTEPDEEDTEIEWIFAPEGFQECVGLWVTMFNRPRAKNMVKNVQPLFSMRDSPGLSRE</sequence>
<evidence type="ECO:0000313" key="1">
    <source>
        <dbReference type="EMBL" id="KAJ9155580.1"/>
    </source>
</evidence>
<organism evidence="1 2">
    <name type="scientific">Pleurostoma richardsiae</name>
    <dbReference type="NCBI Taxonomy" id="41990"/>
    <lineage>
        <taxon>Eukaryota</taxon>
        <taxon>Fungi</taxon>
        <taxon>Dikarya</taxon>
        <taxon>Ascomycota</taxon>
        <taxon>Pezizomycotina</taxon>
        <taxon>Sordariomycetes</taxon>
        <taxon>Sordariomycetidae</taxon>
        <taxon>Calosphaeriales</taxon>
        <taxon>Pleurostomataceae</taxon>
        <taxon>Pleurostoma</taxon>
    </lineage>
</organism>
<protein>
    <submittedName>
        <fullName evidence="1">Uncharacterized protein</fullName>
    </submittedName>
</protein>